<gene>
    <name evidence="1" type="ORF">A3Q41_03564</name>
</gene>
<organism evidence="1 2">
    <name type="scientific">Rhodococcoides fascians</name>
    <name type="common">Rhodococcus fascians</name>
    <dbReference type="NCBI Taxonomy" id="1828"/>
    <lineage>
        <taxon>Bacteria</taxon>
        <taxon>Bacillati</taxon>
        <taxon>Actinomycetota</taxon>
        <taxon>Actinomycetes</taxon>
        <taxon>Mycobacteriales</taxon>
        <taxon>Nocardiaceae</taxon>
        <taxon>Rhodococcoides</taxon>
    </lineage>
</organism>
<dbReference type="EMBL" id="CP015220">
    <property type="protein sequence ID" value="AMY24850.1"/>
    <property type="molecule type" value="Genomic_DNA"/>
</dbReference>
<protein>
    <submittedName>
        <fullName evidence="1">Uncharacterized protein</fullName>
    </submittedName>
</protein>
<reference evidence="1 2" key="1">
    <citation type="journal article" date="2016" name="Genome Announc.">
        <title>Complete Genome and Plasmid Sequences for Rhodococcus fascians D188 and Draft Sequences for Rhodococcus Isolates PBTS 1 and PBTS 2.</title>
        <authorList>
            <person name="Stamler R.A."/>
            <person name="Vereecke D."/>
            <person name="Zhang Y."/>
            <person name="Schilkey F."/>
            <person name="Devitt N."/>
            <person name="Randall J.J."/>
        </authorList>
    </citation>
    <scope>NUCLEOTIDE SEQUENCE [LARGE SCALE GENOMIC DNA]</scope>
    <source>
        <strain evidence="1 2">PBTS2</strain>
    </source>
</reference>
<accession>A0A143QPB8</accession>
<dbReference type="KEGG" id="rhs:A3Q41_03564"/>
<keyword evidence="2" id="KW-1185">Reference proteome</keyword>
<evidence type="ECO:0000313" key="2">
    <source>
        <dbReference type="Proteomes" id="UP000076038"/>
    </source>
</evidence>
<dbReference type="Proteomes" id="UP000076038">
    <property type="component" value="Chromosome"/>
</dbReference>
<evidence type="ECO:0000313" key="1">
    <source>
        <dbReference type="EMBL" id="AMY24850.1"/>
    </source>
</evidence>
<proteinExistence type="predicted"/>
<name>A0A143QPB8_RHOFA</name>
<reference evidence="2" key="2">
    <citation type="submission" date="2016-04" db="EMBL/GenBank/DDBJ databases">
        <title>Complete Genome and Plasmid Sequences for Rhodococcus fascians D188 and Draft Sequences for Rhodococcus spp. Isolates PBTS 1 and PBTS 2.</title>
        <authorList>
            <person name="Stamer R."/>
            <person name="Vereecke D."/>
            <person name="Zhang Y."/>
            <person name="Schilkey F."/>
            <person name="Devitt N."/>
            <person name="Randall J."/>
        </authorList>
    </citation>
    <scope>NUCLEOTIDE SEQUENCE [LARGE SCALE GENOMIC DNA]</scope>
    <source>
        <strain evidence="2">PBTS2</strain>
    </source>
</reference>
<dbReference type="PATRIC" id="fig|1653479.3.peg.3612"/>
<dbReference type="AlphaFoldDB" id="A0A143QPB8"/>
<sequence length="56" mass="6246">MVEDIETNYEQMQGLQCVKIASRQPCKNSGVPPNHQTATADEVYRLTRAALTILPD</sequence>